<dbReference type="PATRIC" id="fig|645517.4.peg.2080"/>
<sequence>MAETPRARIAVLLSGTGTTMSALLFQSRLPQCPYEIVAVGSNDPTAFGLKVAAAEGIATFAHPHSGMAREDHEALMQASLHEHAPDYVALCGYMRILTPGFVDQWAGRMVNTHPSLLPKYKGLDTHQRAIDAGDSHGGCSVHIVTGELDDGPVLGQLAVPILPGEDEASLRRRVQMAEYQLYPHCLEELVSRPYRADWLLERVRAIALALPEAEERESHGAPAFHTGGKSGKFFAHFSETHHGSEHIAVLVKVSGQDELATLVEQFPKTWFKPAYYGASGWAGLILNRADTDWEHVAEWMHRSWAGVAPKRLAGLQRAAEQF</sequence>
<evidence type="ECO:0000259" key="5">
    <source>
        <dbReference type="Pfam" id="PF00551"/>
    </source>
</evidence>
<dbReference type="SUPFAM" id="SSF53328">
    <property type="entry name" value="Formyltransferase"/>
    <property type="match status" value="1"/>
</dbReference>
<proteinExistence type="inferred from homology"/>
<dbReference type="GO" id="GO:0006189">
    <property type="term" value="P:'de novo' IMP biosynthetic process"/>
    <property type="evidence" value="ECO:0007669"/>
    <property type="project" value="UniProtKB-UniRule"/>
</dbReference>
<dbReference type="GO" id="GO:0004644">
    <property type="term" value="F:phosphoribosylglycinamide formyltransferase activity"/>
    <property type="evidence" value="ECO:0007669"/>
    <property type="project" value="UniProtKB-UniRule"/>
</dbReference>
<dbReference type="UniPathway" id="UPA00074">
    <property type="reaction ID" value="UER00126"/>
</dbReference>
<dbReference type="InterPro" id="IPR036477">
    <property type="entry name" value="Formyl_transf_N_sf"/>
</dbReference>
<organism evidence="6 7">
    <name type="scientific">Paraurantiacibacter namhicola</name>
    <dbReference type="NCBI Taxonomy" id="645517"/>
    <lineage>
        <taxon>Bacteria</taxon>
        <taxon>Pseudomonadati</taxon>
        <taxon>Pseudomonadota</taxon>
        <taxon>Alphaproteobacteria</taxon>
        <taxon>Sphingomonadales</taxon>
        <taxon>Erythrobacteraceae</taxon>
        <taxon>Paraurantiacibacter</taxon>
    </lineage>
</organism>
<protein>
    <recommendedName>
        <fullName evidence="4">Phosphoribosylglycinamide formyltransferase</fullName>
        <ecNumber evidence="4">2.1.2.2</ecNumber>
    </recommendedName>
    <alternativeName>
        <fullName evidence="4">5'-phosphoribosylglycinamide transformylase</fullName>
    </alternativeName>
    <alternativeName>
        <fullName evidence="4">GAR transformylase</fullName>
        <shortName evidence="4">GART</shortName>
    </alternativeName>
</protein>
<reference evidence="6 7" key="1">
    <citation type="submission" date="2016-07" db="EMBL/GenBank/DDBJ databases">
        <title>Complete genome sequence of Altererythrobacter namhicola JCM 16345T, containing esterase-encoding genes.</title>
        <authorList>
            <person name="Cheng H."/>
            <person name="Wu Y.-H."/>
            <person name="Jian S.-L."/>
            <person name="Huo Y.-Y."/>
            <person name="Wang C.-S."/>
            <person name="Xu X.-W."/>
        </authorList>
    </citation>
    <scope>NUCLEOTIDE SEQUENCE [LARGE SCALE GENOMIC DNA]</scope>
    <source>
        <strain evidence="6 7">JCM 16345</strain>
    </source>
</reference>
<evidence type="ECO:0000256" key="4">
    <source>
        <dbReference type="HAMAP-Rule" id="MF_01930"/>
    </source>
</evidence>
<gene>
    <name evidence="4 6" type="primary">purN</name>
    <name evidence="6" type="ORF">A6F65_02096</name>
</gene>
<dbReference type="GO" id="GO:0005829">
    <property type="term" value="C:cytosol"/>
    <property type="evidence" value="ECO:0007669"/>
    <property type="project" value="TreeGrafter"/>
</dbReference>
<dbReference type="InterPro" id="IPR002376">
    <property type="entry name" value="Formyl_transf_N"/>
</dbReference>
<dbReference type="InterPro" id="IPR058532">
    <property type="entry name" value="YjbR/MT2646/Rv2570-like"/>
</dbReference>
<dbReference type="RefSeq" id="WP_067790515.1">
    <property type="nucleotide sequence ID" value="NZ_CP016545.1"/>
</dbReference>
<dbReference type="SUPFAM" id="SSF142906">
    <property type="entry name" value="YjbR-like"/>
    <property type="match status" value="1"/>
</dbReference>
<feature type="binding site" evidence="4">
    <location>
        <begin position="94"/>
        <end position="97"/>
    </location>
    <ligand>
        <name>(6R)-10-formyltetrahydrofolate</name>
        <dbReference type="ChEBI" id="CHEBI:195366"/>
    </ligand>
</feature>
<dbReference type="PANTHER" id="PTHR43369">
    <property type="entry name" value="PHOSPHORIBOSYLGLYCINAMIDE FORMYLTRANSFERASE"/>
    <property type="match status" value="1"/>
</dbReference>
<evidence type="ECO:0000256" key="1">
    <source>
        <dbReference type="ARBA" id="ARBA00005054"/>
    </source>
</evidence>
<comment type="pathway">
    <text evidence="1 4">Purine metabolism; IMP biosynthesis via de novo pathway; N(2)-formyl-N(1)-(5-phospho-D-ribosyl)glycinamide from N(1)-(5-phospho-D-ribosyl)glycinamide (10-formyl THF route): step 1/1.</text>
</comment>
<feature type="domain" description="Formyl transferase N-terminal" evidence="5">
    <location>
        <begin position="8"/>
        <end position="185"/>
    </location>
</feature>
<dbReference type="PANTHER" id="PTHR43369:SF2">
    <property type="entry name" value="PHOSPHORIBOSYLGLYCINAMIDE FORMYLTRANSFERASE"/>
    <property type="match status" value="1"/>
</dbReference>
<dbReference type="AlphaFoldDB" id="A0A1C7DAQ9"/>
<dbReference type="EC" id="2.1.2.2" evidence="4"/>
<dbReference type="HAMAP" id="MF_01930">
    <property type="entry name" value="PurN"/>
    <property type="match status" value="1"/>
</dbReference>
<comment type="function">
    <text evidence="4">Catalyzes the transfer of a formyl group from 10-formyltetrahydrofolate to 5-phospho-ribosyl-glycinamide (GAR), producing 5-phospho-ribosyl-N-formylglycinamide (FGAR) and tetrahydrofolate.</text>
</comment>
<accession>A0A1C7DAQ9</accession>
<comment type="catalytic activity">
    <reaction evidence="4">
        <text>N(1)-(5-phospho-beta-D-ribosyl)glycinamide + (6R)-10-formyltetrahydrofolate = N(2)-formyl-N(1)-(5-phospho-beta-D-ribosyl)glycinamide + (6S)-5,6,7,8-tetrahydrofolate + H(+)</text>
        <dbReference type="Rhea" id="RHEA:15053"/>
        <dbReference type="ChEBI" id="CHEBI:15378"/>
        <dbReference type="ChEBI" id="CHEBI:57453"/>
        <dbReference type="ChEBI" id="CHEBI:143788"/>
        <dbReference type="ChEBI" id="CHEBI:147286"/>
        <dbReference type="ChEBI" id="CHEBI:195366"/>
        <dbReference type="EC" id="2.1.2.2"/>
    </reaction>
</comment>
<dbReference type="KEGG" id="anh:A6F65_02096"/>
<name>A0A1C7DAQ9_9SPHN</name>
<evidence type="ECO:0000256" key="2">
    <source>
        <dbReference type="ARBA" id="ARBA00022679"/>
    </source>
</evidence>
<dbReference type="InterPro" id="IPR004607">
    <property type="entry name" value="GART"/>
</dbReference>
<dbReference type="Pfam" id="PF00551">
    <property type="entry name" value="Formyl_trans_N"/>
    <property type="match status" value="1"/>
</dbReference>
<evidence type="ECO:0000256" key="3">
    <source>
        <dbReference type="ARBA" id="ARBA00022755"/>
    </source>
</evidence>
<keyword evidence="2 4" id="KW-0808">Transferase</keyword>
<dbReference type="NCBIfam" id="TIGR00639">
    <property type="entry name" value="PurN"/>
    <property type="match status" value="1"/>
</dbReference>
<dbReference type="STRING" id="645517.A6F65_02096"/>
<dbReference type="Gene3D" id="3.90.1150.30">
    <property type="match status" value="1"/>
</dbReference>
<dbReference type="Proteomes" id="UP000092698">
    <property type="component" value="Chromosome"/>
</dbReference>
<dbReference type="EMBL" id="CP016545">
    <property type="protein sequence ID" value="ANU08383.1"/>
    <property type="molecule type" value="Genomic_DNA"/>
</dbReference>
<keyword evidence="3 4" id="KW-0658">Purine biosynthesis</keyword>
<comment type="similarity">
    <text evidence="4">Belongs to the GART family.</text>
</comment>
<dbReference type="CDD" id="cd08645">
    <property type="entry name" value="FMT_core_GART"/>
    <property type="match status" value="1"/>
</dbReference>
<feature type="binding site" evidence="4">
    <location>
        <position position="69"/>
    </location>
    <ligand>
        <name>(6R)-10-formyltetrahydrofolate</name>
        <dbReference type="ChEBI" id="CHEBI:195366"/>
    </ligand>
</feature>
<feature type="binding site" evidence="4">
    <location>
        <position position="111"/>
    </location>
    <ligand>
        <name>(6R)-10-formyltetrahydrofolate</name>
        <dbReference type="ChEBI" id="CHEBI:195366"/>
    </ligand>
</feature>
<dbReference type="Gene3D" id="3.40.50.170">
    <property type="entry name" value="Formyl transferase, N-terminal domain"/>
    <property type="match status" value="1"/>
</dbReference>
<evidence type="ECO:0000313" key="6">
    <source>
        <dbReference type="EMBL" id="ANU08383.1"/>
    </source>
</evidence>
<evidence type="ECO:0000313" key="7">
    <source>
        <dbReference type="Proteomes" id="UP000092698"/>
    </source>
</evidence>
<dbReference type="Pfam" id="PF04237">
    <property type="entry name" value="YjbR"/>
    <property type="match status" value="1"/>
</dbReference>
<dbReference type="OrthoDB" id="9806170at2"/>
<feature type="site" description="Raises pKa of active site His" evidence="4">
    <location>
        <position position="149"/>
    </location>
</feature>
<dbReference type="InterPro" id="IPR038056">
    <property type="entry name" value="YjbR-like_sf"/>
</dbReference>
<feature type="active site" description="Proton donor" evidence="4">
    <location>
        <position position="113"/>
    </location>
</feature>
<keyword evidence="7" id="KW-1185">Reference proteome</keyword>
<comment type="caution">
    <text evidence="4">Lacks conserved residue(s) required for the propagation of feature annotation.</text>
</comment>